<feature type="compositionally biased region" description="Basic residues" evidence="1">
    <location>
        <begin position="108"/>
        <end position="119"/>
    </location>
</feature>
<dbReference type="Proteomes" id="UP001178461">
    <property type="component" value="Chromosome 2"/>
</dbReference>
<organism evidence="2 3">
    <name type="scientific">Podarcis lilfordi</name>
    <name type="common">Lilford's wall lizard</name>
    <dbReference type="NCBI Taxonomy" id="74358"/>
    <lineage>
        <taxon>Eukaryota</taxon>
        <taxon>Metazoa</taxon>
        <taxon>Chordata</taxon>
        <taxon>Craniata</taxon>
        <taxon>Vertebrata</taxon>
        <taxon>Euteleostomi</taxon>
        <taxon>Lepidosauria</taxon>
        <taxon>Squamata</taxon>
        <taxon>Bifurcata</taxon>
        <taxon>Unidentata</taxon>
        <taxon>Episquamata</taxon>
        <taxon>Laterata</taxon>
        <taxon>Lacertibaenia</taxon>
        <taxon>Lacertidae</taxon>
        <taxon>Podarcis</taxon>
    </lineage>
</organism>
<feature type="compositionally biased region" description="Low complexity" evidence="1">
    <location>
        <begin position="70"/>
        <end position="81"/>
    </location>
</feature>
<sequence>LGVRTSLPTRVQRRGWSFQCEAAPAAEKGGGSEQAALPEGEGSSEGSSVTVKRKVRGLARAPSSNVEARGSAGSPEEGPGPKARRRGEEQSDSASEESRRGETPVGRRTLRKRKERKRWSSASLLNWCRGGTDSEGTSAV</sequence>
<evidence type="ECO:0000313" key="3">
    <source>
        <dbReference type="Proteomes" id="UP001178461"/>
    </source>
</evidence>
<dbReference type="EMBL" id="OX395127">
    <property type="protein sequence ID" value="CAI5765087.1"/>
    <property type="molecule type" value="Genomic_DNA"/>
</dbReference>
<evidence type="ECO:0000256" key="1">
    <source>
        <dbReference type="SAM" id="MobiDB-lite"/>
    </source>
</evidence>
<proteinExistence type="predicted"/>
<dbReference type="AlphaFoldDB" id="A0AA35JU08"/>
<keyword evidence="3" id="KW-1185">Reference proteome</keyword>
<feature type="compositionally biased region" description="Low complexity" evidence="1">
    <location>
        <begin position="39"/>
        <end position="48"/>
    </location>
</feature>
<gene>
    <name evidence="2" type="ORF">PODLI_1B004155</name>
</gene>
<name>A0AA35JU08_9SAUR</name>
<protein>
    <submittedName>
        <fullName evidence="2">Uncharacterized protein</fullName>
    </submittedName>
</protein>
<evidence type="ECO:0000313" key="2">
    <source>
        <dbReference type="EMBL" id="CAI5765087.1"/>
    </source>
</evidence>
<reference evidence="2" key="1">
    <citation type="submission" date="2022-12" db="EMBL/GenBank/DDBJ databases">
        <authorList>
            <person name="Alioto T."/>
            <person name="Alioto T."/>
            <person name="Gomez Garrido J."/>
        </authorList>
    </citation>
    <scope>NUCLEOTIDE SEQUENCE</scope>
</reference>
<feature type="non-terminal residue" evidence="2">
    <location>
        <position position="1"/>
    </location>
</feature>
<accession>A0AA35JU08</accession>
<feature type="region of interest" description="Disordered" evidence="1">
    <location>
        <begin position="1"/>
        <end position="140"/>
    </location>
</feature>